<dbReference type="CDD" id="cd05374">
    <property type="entry name" value="17beta-HSD-like_SDR_c"/>
    <property type="match status" value="1"/>
</dbReference>
<protein>
    <submittedName>
        <fullName evidence="4">Short-chain dehydrogenase</fullName>
    </submittedName>
</protein>
<dbReference type="PROSITE" id="PS00061">
    <property type="entry name" value="ADH_SHORT"/>
    <property type="match status" value="1"/>
</dbReference>
<dbReference type="PRINTS" id="PR00081">
    <property type="entry name" value="GDHRDH"/>
</dbReference>
<evidence type="ECO:0000256" key="2">
    <source>
        <dbReference type="ARBA" id="ARBA00023002"/>
    </source>
</evidence>
<sequence length="289" mass="32147">MATPVFSFLKTFALLIINKINMQKTIFITGASSGLGKTTAKLFQSKGWNVIATMRNPEYETELNTLENVTVLKLDVSEKDELEKTVTEVLKSHSIDVVLNNAGYGLIGPLEAFTDEQIHKQIETNLMGVIRVTKSFTPYFRERKDGVLINITSTFGLMGFPTCSIYSATKFAVDGFSECLAYELAQFNIKVKVVAPGGIQTDFAGRSLDGAFHESYRQLAEKVQEGYSPEQIANYSKPEDIAQIIFEAATDGTGQLRYIAGKDANILYKERMENGVEQQVQKVKEGFLF</sequence>
<dbReference type="EMBL" id="FQUT01000001">
    <property type="protein sequence ID" value="SHE45322.1"/>
    <property type="molecule type" value="Genomic_DNA"/>
</dbReference>
<dbReference type="STRING" id="1416778.SAMN05443633_101268"/>
<dbReference type="AlphaFoldDB" id="A0A1M4TLD8"/>
<reference evidence="5" key="1">
    <citation type="submission" date="2016-11" db="EMBL/GenBank/DDBJ databases">
        <authorList>
            <person name="Varghese N."/>
            <person name="Submissions S."/>
        </authorList>
    </citation>
    <scope>NUCLEOTIDE SEQUENCE [LARGE SCALE GENOMIC DNA]</scope>
    <source>
        <strain evidence="5">DSM 27619</strain>
    </source>
</reference>
<dbReference type="Gene3D" id="3.40.50.720">
    <property type="entry name" value="NAD(P)-binding Rossmann-like Domain"/>
    <property type="match status" value="1"/>
</dbReference>
<dbReference type="SUPFAM" id="SSF51735">
    <property type="entry name" value="NAD(P)-binding Rossmann-fold domains"/>
    <property type="match status" value="1"/>
</dbReference>
<dbReference type="Proteomes" id="UP000184518">
    <property type="component" value="Unassembled WGS sequence"/>
</dbReference>
<evidence type="ECO:0000256" key="1">
    <source>
        <dbReference type="ARBA" id="ARBA00006484"/>
    </source>
</evidence>
<comment type="similarity">
    <text evidence="1 3">Belongs to the short-chain dehydrogenases/reductases (SDR) family.</text>
</comment>
<evidence type="ECO:0000313" key="4">
    <source>
        <dbReference type="EMBL" id="SHE45322.1"/>
    </source>
</evidence>
<name>A0A1M4TLD8_9FLAO</name>
<dbReference type="InterPro" id="IPR051911">
    <property type="entry name" value="SDR_oxidoreductase"/>
</dbReference>
<dbReference type="PANTHER" id="PTHR43976:SF16">
    <property type="entry name" value="SHORT-CHAIN DEHYDROGENASE_REDUCTASE FAMILY PROTEIN"/>
    <property type="match status" value="1"/>
</dbReference>
<evidence type="ECO:0000256" key="3">
    <source>
        <dbReference type="RuleBase" id="RU000363"/>
    </source>
</evidence>
<keyword evidence="5" id="KW-1185">Reference proteome</keyword>
<evidence type="ECO:0000313" key="5">
    <source>
        <dbReference type="Proteomes" id="UP000184518"/>
    </source>
</evidence>
<keyword evidence="2" id="KW-0560">Oxidoreductase</keyword>
<gene>
    <name evidence="4" type="ORF">SAMN05443633_101268</name>
</gene>
<accession>A0A1M4TLD8</accession>
<organism evidence="4 5">
    <name type="scientific">Chryseobacterium arachidis</name>
    <dbReference type="NCBI Taxonomy" id="1416778"/>
    <lineage>
        <taxon>Bacteria</taxon>
        <taxon>Pseudomonadati</taxon>
        <taxon>Bacteroidota</taxon>
        <taxon>Flavobacteriia</taxon>
        <taxon>Flavobacteriales</taxon>
        <taxon>Weeksellaceae</taxon>
        <taxon>Chryseobacterium group</taxon>
        <taxon>Chryseobacterium</taxon>
    </lineage>
</organism>
<dbReference type="GO" id="GO:0016491">
    <property type="term" value="F:oxidoreductase activity"/>
    <property type="evidence" value="ECO:0007669"/>
    <property type="project" value="UniProtKB-KW"/>
</dbReference>
<dbReference type="PRINTS" id="PR00080">
    <property type="entry name" value="SDRFAMILY"/>
</dbReference>
<dbReference type="RefSeq" id="WP_317043370.1">
    <property type="nucleotide sequence ID" value="NZ_FQUT01000001.1"/>
</dbReference>
<proteinExistence type="inferred from homology"/>
<dbReference type="InterPro" id="IPR036291">
    <property type="entry name" value="NAD(P)-bd_dom_sf"/>
</dbReference>
<dbReference type="PANTHER" id="PTHR43976">
    <property type="entry name" value="SHORT CHAIN DEHYDROGENASE"/>
    <property type="match status" value="1"/>
</dbReference>
<dbReference type="InterPro" id="IPR020904">
    <property type="entry name" value="Sc_DH/Rdtase_CS"/>
</dbReference>
<dbReference type="InterPro" id="IPR002347">
    <property type="entry name" value="SDR_fam"/>
</dbReference>
<dbReference type="Pfam" id="PF00106">
    <property type="entry name" value="adh_short"/>
    <property type="match status" value="1"/>
</dbReference>